<dbReference type="Gene3D" id="1.20.1600.10">
    <property type="entry name" value="Outer membrane efflux proteins (OEP)"/>
    <property type="match status" value="1"/>
</dbReference>
<keyword evidence="1" id="KW-0732">Signal</keyword>
<sequence>MIALTLTLLAALTATPTRAVTLAEAVTGALQVEQQESRVAALRGESAAIRRQAGGLLAADPALRAKSVSDALTGNDGAYELEAMVDLPLWMPGQRSASQGIATAMGNQADALVRLLRWEMAGRVREAAWTTALAQGRLRQAAAALAAARSLEQDIGKRTMAGELARMDLLVAQQDTLTREVDLQAAQLDYNQAIQSYIHLTGLRTVPEPLVETAPPPSGTPTEAHADLPADHPLLASSDGAVAKARAERERVHSQRRGNPLLSLGAKRVRDGRGSEAADALQLEISVPFGLTSYSAPAIALAERAYTEEVTTRRRTLIEAEHALETAQIDVAGATEALALATRRQTVTQDALQLVRRAFNLGESELTTLLQAQERARQASLDLELRRLEQGRAAARLNQALGLVPE</sequence>
<keyword evidence="3" id="KW-1185">Reference proteome</keyword>
<evidence type="ECO:0000256" key="1">
    <source>
        <dbReference type="SAM" id="SignalP"/>
    </source>
</evidence>
<proteinExistence type="predicted"/>
<dbReference type="AlphaFoldDB" id="A0A2K8UJ13"/>
<evidence type="ECO:0000313" key="3">
    <source>
        <dbReference type="Proteomes" id="UP000232638"/>
    </source>
</evidence>
<dbReference type="SUPFAM" id="SSF56954">
    <property type="entry name" value="Outer membrane efflux proteins (OEP)"/>
    <property type="match status" value="1"/>
</dbReference>
<feature type="signal peptide" evidence="1">
    <location>
        <begin position="1"/>
        <end position="19"/>
    </location>
</feature>
<feature type="chain" id="PRO_5014707286" evidence="1">
    <location>
        <begin position="20"/>
        <end position="406"/>
    </location>
</feature>
<geneLocation type="plasmid" evidence="3">
    <name>pts417</name>
</geneLocation>
<gene>
    <name evidence="2" type="ORF">THSYN_30085</name>
</gene>
<organism evidence="2 3">
    <name type="scientific">Candidatus Thiodictyon syntrophicum</name>
    <dbReference type="NCBI Taxonomy" id="1166950"/>
    <lineage>
        <taxon>Bacteria</taxon>
        <taxon>Pseudomonadati</taxon>
        <taxon>Pseudomonadota</taxon>
        <taxon>Gammaproteobacteria</taxon>
        <taxon>Chromatiales</taxon>
        <taxon>Chromatiaceae</taxon>
        <taxon>Thiodictyon</taxon>
    </lineage>
</organism>
<dbReference type="RefSeq" id="WP_100922816.1">
    <property type="nucleotide sequence ID" value="NZ_CP020371.1"/>
</dbReference>
<evidence type="ECO:0000313" key="2">
    <source>
        <dbReference type="EMBL" id="AUB85171.1"/>
    </source>
</evidence>
<dbReference type="GO" id="GO:0015562">
    <property type="term" value="F:efflux transmembrane transporter activity"/>
    <property type="evidence" value="ECO:0007669"/>
    <property type="project" value="InterPro"/>
</dbReference>
<dbReference type="KEGG" id="tsy:THSYN_30085"/>
<accession>A0A2K8UJ13</accession>
<dbReference type="OrthoDB" id="8478097at2"/>
<protein>
    <submittedName>
        <fullName evidence="2">Transporter</fullName>
    </submittedName>
</protein>
<name>A0A2K8UJ13_9GAMM</name>
<reference evidence="2 3" key="1">
    <citation type="submission" date="2017-03" db="EMBL/GenBank/DDBJ databases">
        <title>Complete genome sequence of Candidatus 'Thiodictyon syntrophicum' sp. nov. strain Cad16T, a photolithoautotroph purple sulfur bacterium isolated from an alpine meromictic lake.</title>
        <authorList>
            <person name="Luedin S.M."/>
            <person name="Pothier J.F."/>
            <person name="Danza F."/>
            <person name="Storelli N."/>
            <person name="Wittwer M."/>
            <person name="Tonolla M."/>
        </authorList>
    </citation>
    <scope>NUCLEOTIDE SEQUENCE [LARGE SCALE GENOMIC DNA]</scope>
    <source>
        <strain evidence="2 3">Cad16T</strain>
        <plasmid evidence="3">Plasmid pts417</plasmid>
    </source>
</reference>
<dbReference type="Proteomes" id="UP000232638">
    <property type="component" value="Plasmid pTs417"/>
</dbReference>
<dbReference type="EMBL" id="CP020371">
    <property type="protein sequence ID" value="AUB85171.1"/>
    <property type="molecule type" value="Genomic_DNA"/>
</dbReference>
<keyword evidence="2" id="KW-0614">Plasmid</keyword>